<accession>A0A1H1TKS2</accession>
<dbReference type="InterPro" id="IPR029058">
    <property type="entry name" value="AB_hydrolase_fold"/>
</dbReference>
<sequence>MPGREYSPSVVELDGPFSHEYLHTRGLRLHAVTAGDPADPLVLLLHGAFGGWFDYAEAIAPLAARGFHVAALDMRGYGMSDKPIHRGGNDMLLACGDVKGAVAALGHRDCILVGADTGGSVAWACAAAYPELVAGLVSISAAHPADMRAAMRSHPWDFLPLITRLVMRHPPHSDAVRARVYRRALIFDTDPAFHRSPRFQDTLDLRLRAAGIANSRSYARATSFFLVHRAPGGEVSAPTLLLHPPLRLWGPLVERQRRRLRGPVTVDAVEGTKNLPHIEDPVAFADTIARFATPQPRPAP</sequence>
<dbReference type="InterPro" id="IPR000073">
    <property type="entry name" value="AB_hydrolase_1"/>
</dbReference>
<dbReference type="PRINTS" id="PR00111">
    <property type="entry name" value="ABHYDROLASE"/>
</dbReference>
<proteinExistence type="predicted"/>
<dbReference type="EMBL" id="LT629765">
    <property type="protein sequence ID" value="SDS60576.1"/>
    <property type="molecule type" value="Genomic_DNA"/>
</dbReference>
<dbReference type="Proteomes" id="UP000182237">
    <property type="component" value="Chromosome I"/>
</dbReference>
<dbReference type="GO" id="GO:0016787">
    <property type="term" value="F:hydrolase activity"/>
    <property type="evidence" value="ECO:0007669"/>
    <property type="project" value="UniProtKB-KW"/>
</dbReference>
<dbReference type="PANTHER" id="PTHR43329">
    <property type="entry name" value="EPOXIDE HYDROLASE"/>
    <property type="match status" value="1"/>
</dbReference>
<dbReference type="Pfam" id="PF00561">
    <property type="entry name" value="Abhydrolase_1"/>
    <property type="match status" value="1"/>
</dbReference>
<keyword evidence="4" id="KW-1185">Reference proteome</keyword>
<keyword evidence="1" id="KW-0378">Hydrolase</keyword>
<protein>
    <submittedName>
        <fullName evidence="3">Pimeloyl-ACP methyl ester carboxylesterase</fullName>
    </submittedName>
</protein>
<evidence type="ECO:0000259" key="2">
    <source>
        <dbReference type="Pfam" id="PF00561"/>
    </source>
</evidence>
<gene>
    <name evidence="3" type="ORF">SAMN04488539_2008</name>
</gene>
<organism evidence="3 4">
    <name type="scientific">Corynebacterium timonense</name>
    <dbReference type="NCBI Taxonomy" id="441500"/>
    <lineage>
        <taxon>Bacteria</taxon>
        <taxon>Bacillati</taxon>
        <taxon>Actinomycetota</taxon>
        <taxon>Actinomycetes</taxon>
        <taxon>Mycobacteriales</taxon>
        <taxon>Corynebacteriaceae</taxon>
        <taxon>Corynebacterium</taxon>
    </lineage>
</organism>
<feature type="domain" description="AB hydrolase-1" evidence="2">
    <location>
        <begin position="40"/>
        <end position="158"/>
    </location>
</feature>
<name>A0A1H1TKS2_9CORY</name>
<dbReference type="AlphaFoldDB" id="A0A1H1TKS2"/>
<dbReference type="RefSeq" id="WP_083337268.1">
    <property type="nucleotide sequence ID" value="NZ_LT629765.1"/>
</dbReference>
<dbReference type="STRING" id="1203190.GCA_000312345_00922"/>
<dbReference type="SUPFAM" id="SSF53474">
    <property type="entry name" value="alpha/beta-Hydrolases"/>
    <property type="match status" value="1"/>
</dbReference>
<dbReference type="Gene3D" id="3.40.50.1820">
    <property type="entry name" value="alpha/beta hydrolase"/>
    <property type="match status" value="1"/>
</dbReference>
<evidence type="ECO:0000313" key="3">
    <source>
        <dbReference type="EMBL" id="SDS60576.1"/>
    </source>
</evidence>
<evidence type="ECO:0000313" key="4">
    <source>
        <dbReference type="Proteomes" id="UP000182237"/>
    </source>
</evidence>
<dbReference type="InterPro" id="IPR000639">
    <property type="entry name" value="Epox_hydrolase-like"/>
</dbReference>
<dbReference type="PRINTS" id="PR00412">
    <property type="entry name" value="EPOXHYDRLASE"/>
</dbReference>
<evidence type="ECO:0000256" key="1">
    <source>
        <dbReference type="ARBA" id="ARBA00022801"/>
    </source>
</evidence>
<dbReference type="OrthoDB" id="2987348at2"/>
<reference evidence="3 4" key="1">
    <citation type="submission" date="2016-10" db="EMBL/GenBank/DDBJ databases">
        <authorList>
            <person name="de Groot N.N."/>
        </authorList>
    </citation>
    <scope>NUCLEOTIDE SEQUENCE [LARGE SCALE GENOMIC DNA]</scope>
    <source>
        <strain evidence="3 4">DSM 45434</strain>
    </source>
</reference>